<organism evidence="1 2">
    <name type="scientific">Trifolium medium</name>
    <dbReference type="NCBI Taxonomy" id="97028"/>
    <lineage>
        <taxon>Eukaryota</taxon>
        <taxon>Viridiplantae</taxon>
        <taxon>Streptophyta</taxon>
        <taxon>Embryophyta</taxon>
        <taxon>Tracheophyta</taxon>
        <taxon>Spermatophyta</taxon>
        <taxon>Magnoliopsida</taxon>
        <taxon>eudicotyledons</taxon>
        <taxon>Gunneridae</taxon>
        <taxon>Pentapetalae</taxon>
        <taxon>rosids</taxon>
        <taxon>fabids</taxon>
        <taxon>Fabales</taxon>
        <taxon>Fabaceae</taxon>
        <taxon>Papilionoideae</taxon>
        <taxon>50 kb inversion clade</taxon>
        <taxon>NPAAA clade</taxon>
        <taxon>Hologalegina</taxon>
        <taxon>IRL clade</taxon>
        <taxon>Trifolieae</taxon>
        <taxon>Trifolium</taxon>
    </lineage>
</organism>
<evidence type="ECO:0000313" key="1">
    <source>
        <dbReference type="EMBL" id="MCI09315.1"/>
    </source>
</evidence>
<feature type="non-terminal residue" evidence="1">
    <location>
        <position position="35"/>
    </location>
</feature>
<proteinExistence type="predicted"/>
<evidence type="ECO:0000313" key="2">
    <source>
        <dbReference type="Proteomes" id="UP000265520"/>
    </source>
</evidence>
<protein>
    <submittedName>
        <fullName evidence="1">Uncharacterized protein</fullName>
    </submittedName>
</protein>
<reference evidence="1 2" key="1">
    <citation type="journal article" date="2018" name="Front. Plant Sci.">
        <title>Red Clover (Trifolium pratense) and Zigzag Clover (T. medium) - A Picture of Genomic Similarities and Differences.</title>
        <authorList>
            <person name="Dluhosova J."/>
            <person name="Istvanek J."/>
            <person name="Nedelnik J."/>
            <person name="Repkova J."/>
        </authorList>
    </citation>
    <scope>NUCLEOTIDE SEQUENCE [LARGE SCALE GENOMIC DNA]</scope>
    <source>
        <strain evidence="2">cv. 10/8</strain>
        <tissue evidence="1">Leaf</tissue>
    </source>
</reference>
<keyword evidence="2" id="KW-1185">Reference proteome</keyword>
<sequence>MDLHMFVITAPPEPTNGVLNFITNRLRDEETTHHI</sequence>
<dbReference type="EMBL" id="LXQA010072194">
    <property type="protein sequence ID" value="MCI09315.1"/>
    <property type="molecule type" value="Genomic_DNA"/>
</dbReference>
<comment type="caution">
    <text evidence="1">The sequence shown here is derived from an EMBL/GenBank/DDBJ whole genome shotgun (WGS) entry which is preliminary data.</text>
</comment>
<accession>A0A392PEL8</accession>
<name>A0A392PEL8_9FABA</name>
<dbReference type="Proteomes" id="UP000265520">
    <property type="component" value="Unassembled WGS sequence"/>
</dbReference>
<dbReference type="AlphaFoldDB" id="A0A392PEL8"/>